<name>A0A0J7BG23_COCIT</name>
<dbReference type="PANTHER" id="PTHR33048">
    <property type="entry name" value="PTH11-LIKE INTEGRAL MEMBRANE PROTEIN (AFU_ORTHOLOGUE AFUA_5G11245)"/>
    <property type="match status" value="1"/>
</dbReference>
<accession>A0A0J7BG23</accession>
<sequence length="366" mass="40510">MASNAGNDDANKGPMLLAVMWSLTIITAIIVTARIYIRAKIVRNLGPDDWLIIVGMALGIVYVAITHVNVVVGYGRQQKTLAIENIETAIMLNTVSFIFGILSFTIPKLAVAAMLNRILNPTRFQRYFLWILTGLGTVISIVCILVLFTMCSPPQGLWRVRMKAKCRDTWILINYAIFTGAVSAFVDLYLSIYPTTVLWKLQMSTRKKVALSAALSLGSIASAMAIIKCTQLQGLADQSNYTYSTAELVVWTNIEANVVVIASCIPTLKPLIERLSGTIKGSRGSSGRYYGRYAKDSSGQIRSSSQRSKRFNSKKNSISITNAVSEESFLPTHETKQGIRRTDDVCVEYEMQDEFSREANIPSQHV</sequence>
<evidence type="ECO:0000256" key="2">
    <source>
        <dbReference type="ARBA" id="ARBA00022692"/>
    </source>
</evidence>
<dbReference type="InterPro" id="IPR049326">
    <property type="entry name" value="Rhodopsin_dom_fungi"/>
</dbReference>
<feature type="transmembrane region" description="Helical" evidence="7">
    <location>
        <begin position="90"/>
        <end position="115"/>
    </location>
</feature>
<feature type="transmembrane region" description="Helical" evidence="7">
    <location>
        <begin position="49"/>
        <end position="70"/>
    </location>
</feature>
<evidence type="ECO:0000256" key="7">
    <source>
        <dbReference type="SAM" id="Phobius"/>
    </source>
</evidence>
<evidence type="ECO:0000313" key="10">
    <source>
        <dbReference type="Proteomes" id="UP000054565"/>
    </source>
</evidence>
<evidence type="ECO:0000256" key="5">
    <source>
        <dbReference type="ARBA" id="ARBA00038359"/>
    </source>
</evidence>
<keyword evidence="3 7" id="KW-1133">Transmembrane helix</keyword>
<dbReference type="Pfam" id="PF20684">
    <property type="entry name" value="Fung_rhodopsin"/>
    <property type="match status" value="1"/>
</dbReference>
<feature type="transmembrane region" description="Helical" evidence="7">
    <location>
        <begin position="15"/>
        <end position="37"/>
    </location>
</feature>
<evidence type="ECO:0000256" key="4">
    <source>
        <dbReference type="ARBA" id="ARBA00023136"/>
    </source>
</evidence>
<dbReference type="GO" id="GO:0016020">
    <property type="term" value="C:membrane"/>
    <property type="evidence" value="ECO:0007669"/>
    <property type="project" value="UniProtKB-SubCell"/>
</dbReference>
<feature type="transmembrane region" description="Helical" evidence="7">
    <location>
        <begin position="170"/>
        <end position="189"/>
    </location>
</feature>
<gene>
    <name evidence="9" type="ORF">CIRG_08862</name>
</gene>
<evidence type="ECO:0000256" key="6">
    <source>
        <dbReference type="SAM" id="MobiDB-lite"/>
    </source>
</evidence>
<dbReference type="Proteomes" id="UP000054565">
    <property type="component" value="Unassembled WGS sequence"/>
</dbReference>
<evidence type="ECO:0000256" key="3">
    <source>
        <dbReference type="ARBA" id="ARBA00022989"/>
    </source>
</evidence>
<feature type="compositionally biased region" description="Low complexity" evidence="6">
    <location>
        <begin position="290"/>
        <end position="306"/>
    </location>
</feature>
<dbReference type="AlphaFoldDB" id="A0A0J7BG23"/>
<evidence type="ECO:0000313" key="9">
    <source>
        <dbReference type="EMBL" id="KMP09182.1"/>
    </source>
</evidence>
<keyword evidence="4 7" id="KW-0472">Membrane</keyword>
<evidence type="ECO:0000259" key="8">
    <source>
        <dbReference type="Pfam" id="PF20684"/>
    </source>
</evidence>
<evidence type="ECO:0000256" key="1">
    <source>
        <dbReference type="ARBA" id="ARBA00004141"/>
    </source>
</evidence>
<reference evidence="10" key="1">
    <citation type="journal article" date="2010" name="Genome Res.">
        <title>Population genomic sequencing of Coccidioides fungi reveals recent hybridization and transposon control.</title>
        <authorList>
            <person name="Neafsey D.E."/>
            <person name="Barker B.M."/>
            <person name="Sharpton T.J."/>
            <person name="Stajich J.E."/>
            <person name="Park D.J."/>
            <person name="Whiston E."/>
            <person name="Hung C.-Y."/>
            <person name="McMahan C."/>
            <person name="White J."/>
            <person name="Sykes S."/>
            <person name="Heiman D."/>
            <person name="Young S."/>
            <person name="Zeng Q."/>
            <person name="Abouelleil A."/>
            <person name="Aftuck L."/>
            <person name="Bessette D."/>
            <person name="Brown A."/>
            <person name="FitzGerald M."/>
            <person name="Lui A."/>
            <person name="Macdonald J.P."/>
            <person name="Priest M."/>
            <person name="Orbach M.J."/>
            <person name="Galgiani J.N."/>
            <person name="Kirkland T.N."/>
            <person name="Cole G.T."/>
            <person name="Birren B.W."/>
            <person name="Henn M.R."/>
            <person name="Taylor J.W."/>
            <person name="Rounsley S.D."/>
        </authorList>
    </citation>
    <scope>NUCLEOTIDE SEQUENCE [LARGE SCALE GENOMIC DNA]</scope>
    <source>
        <strain evidence="10">RMSCC 2394</strain>
    </source>
</reference>
<feature type="domain" description="Rhodopsin" evidence="8">
    <location>
        <begin position="33"/>
        <end position="274"/>
    </location>
</feature>
<dbReference type="EMBL" id="DS028098">
    <property type="protein sequence ID" value="KMP09182.1"/>
    <property type="molecule type" value="Genomic_DNA"/>
</dbReference>
<proteinExistence type="inferred from homology"/>
<dbReference type="InterPro" id="IPR052337">
    <property type="entry name" value="SAT4-like"/>
</dbReference>
<organism evidence="9 10">
    <name type="scientific">Coccidioides immitis RMSCC 2394</name>
    <dbReference type="NCBI Taxonomy" id="404692"/>
    <lineage>
        <taxon>Eukaryota</taxon>
        <taxon>Fungi</taxon>
        <taxon>Dikarya</taxon>
        <taxon>Ascomycota</taxon>
        <taxon>Pezizomycotina</taxon>
        <taxon>Eurotiomycetes</taxon>
        <taxon>Eurotiomycetidae</taxon>
        <taxon>Onygenales</taxon>
        <taxon>Onygenaceae</taxon>
        <taxon>Coccidioides</taxon>
    </lineage>
</organism>
<feature type="transmembrane region" description="Helical" evidence="7">
    <location>
        <begin position="127"/>
        <end position="150"/>
    </location>
</feature>
<comment type="similarity">
    <text evidence="5">Belongs to the SAT4 family.</text>
</comment>
<dbReference type="OrthoDB" id="4167798at2759"/>
<comment type="subcellular location">
    <subcellularLocation>
        <location evidence="1">Membrane</location>
        <topology evidence="1">Multi-pass membrane protein</topology>
    </subcellularLocation>
</comment>
<dbReference type="PANTHER" id="PTHR33048:SF155">
    <property type="entry name" value="INTEGRAL MEMBRANE PROTEIN"/>
    <property type="match status" value="1"/>
</dbReference>
<keyword evidence="2 7" id="KW-0812">Transmembrane</keyword>
<protein>
    <recommendedName>
        <fullName evidence="8">Rhodopsin domain-containing protein</fullName>
    </recommendedName>
</protein>
<dbReference type="STRING" id="404692.A0A0J7BG23"/>
<feature type="region of interest" description="Disordered" evidence="6">
    <location>
        <begin position="290"/>
        <end position="316"/>
    </location>
</feature>